<dbReference type="GO" id="GO:0003677">
    <property type="term" value="F:DNA binding"/>
    <property type="evidence" value="ECO:0007669"/>
    <property type="project" value="InterPro"/>
</dbReference>
<dbReference type="AlphaFoldDB" id="A0A1C3IQE0"/>
<dbReference type="InterPro" id="IPR000212">
    <property type="entry name" value="DNA_helicase_UvrD/REP"/>
</dbReference>
<dbReference type="SUPFAM" id="SSF52540">
    <property type="entry name" value="P-loop containing nucleoside triphosphate hydrolases"/>
    <property type="match status" value="1"/>
</dbReference>
<evidence type="ECO:0000259" key="1">
    <source>
        <dbReference type="Pfam" id="PF13538"/>
    </source>
</evidence>
<reference evidence="3" key="1">
    <citation type="submission" date="2016-06" db="EMBL/GenBank/DDBJ databases">
        <authorList>
            <person name="Rodrigo-Torres Lidia"/>
            <person name="Arahal R.David."/>
        </authorList>
    </citation>
    <scope>NUCLEOTIDE SEQUENCE [LARGE SCALE GENOMIC DNA]</scope>
    <source>
        <strain evidence="3">CECT 7223</strain>
    </source>
</reference>
<evidence type="ECO:0000313" key="3">
    <source>
        <dbReference type="Proteomes" id="UP000092876"/>
    </source>
</evidence>
<keyword evidence="2" id="KW-0067">ATP-binding</keyword>
<dbReference type="GO" id="GO:0005829">
    <property type="term" value="C:cytosol"/>
    <property type="evidence" value="ECO:0007669"/>
    <property type="project" value="TreeGrafter"/>
</dbReference>
<organism evidence="2 3">
    <name type="scientific">Vibrio atlanticus</name>
    <dbReference type="NCBI Taxonomy" id="693153"/>
    <lineage>
        <taxon>Bacteria</taxon>
        <taxon>Pseudomonadati</taxon>
        <taxon>Pseudomonadota</taxon>
        <taxon>Gammaproteobacteria</taxon>
        <taxon>Vibrionales</taxon>
        <taxon>Vibrionaceae</taxon>
        <taxon>Vibrio</taxon>
    </lineage>
</organism>
<dbReference type="PANTHER" id="PTHR11070">
    <property type="entry name" value="UVRD / RECB / PCRA DNA HELICASE FAMILY MEMBER"/>
    <property type="match status" value="1"/>
</dbReference>
<sequence length="908" mass="102276">MANDTYNLDDALKQLSEEALDTLEEVFLTVSEKSSKQSSDPLAHDDVFASGNSVTSTVAYDNFRKIREDSIDVFDNLKKEPFISKVVFEDEVGDCHSRYIARVSIAGVSIKARNLISKRHPLSSLASVPVGECKNLYFDGRNQELTVVEVTLFTPEHRDSWDSIFSIYKHEDAGTKEIKSLRSFLQSSVLTDDVDGFDALFEDEDEDDVIVEDGISHKVLTAMGLRDQPILDQIQDEIFRQPLNTQRVILGPPGTGKTTTLIQRLGQKRDVEFLDDLDKKIAVADFSGRQHQDSWIMFTPTELLKHYVKEAFARENVPATEDKIKTWEAHSKYIARNLFGLLQTGSDSGKFILKSDLELLSQEGVSNSVAWFEDFKNTHFSRLYSQLSEGVTLLEATANYEASEIVAKVRKALDGGSSESLVNLYEKLLPLETEITKLINAEKDRVEGKLKETLRPIYKKDKEVLGKLADFLNSIASHTEGEDDESFDDEPIEMSSIYKYTTKAASDEYIKALKALARQTYLKRTLGKSSRAKAIIDWLGEQVPSKETLIEVGRIVAFQNGLRRFVGAHRRYLIDVAANYKYFRKESFKSCNHYDELPNESKYISSDELDGVLLLTLESVHRLLASRAIRLQLDQSSFSKLNLFSSTLNNQVLVDEATDFSLIQLACMRRLCHPDTQSFFACGDFNQRIVASGVNEQEQLNWLFDKDCIQRITTVYRQSHKLNDFARQLLNVTGGDVESLGVIPDDVHHDGVPPVLIENADLEDISLWITERVNEIHALTNQKSSAVTVVPTIAVLVKDESEVEAVADDLRMLLEEINLSVEACRDGKSLGDSSGIRVFSVAHIKGLEFEAVFFVNIDELAQNSPELYEKYLYVGVTRAATYLGMACKGELPKKMDALRQHMSDSFLN</sequence>
<dbReference type="Proteomes" id="UP000092876">
    <property type="component" value="Unassembled WGS sequence"/>
</dbReference>
<accession>A0A1C3IQE0</accession>
<proteinExistence type="predicted"/>
<dbReference type="GO" id="GO:0000725">
    <property type="term" value="P:recombinational repair"/>
    <property type="evidence" value="ECO:0007669"/>
    <property type="project" value="TreeGrafter"/>
</dbReference>
<evidence type="ECO:0000313" key="2">
    <source>
        <dbReference type="EMBL" id="SBS63548.1"/>
    </source>
</evidence>
<keyword evidence="2" id="KW-0547">Nucleotide-binding</keyword>
<dbReference type="Pfam" id="PF13538">
    <property type="entry name" value="UvrD_C_2"/>
    <property type="match status" value="1"/>
</dbReference>
<keyword evidence="2" id="KW-0378">Hydrolase</keyword>
<dbReference type="PANTHER" id="PTHR11070:SF17">
    <property type="entry name" value="DNA HELICASE IV"/>
    <property type="match status" value="1"/>
</dbReference>
<keyword evidence="2" id="KW-0347">Helicase</keyword>
<dbReference type="Gene3D" id="3.40.50.300">
    <property type="entry name" value="P-loop containing nucleotide triphosphate hydrolases"/>
    <property type="match status" value="3"/>
</dbReference>
<dbReference type="RefSeq" id="WP_065678917.1">
    <property type="nucleotide sequence ID" value="NZ_AP025462.1"/>
</dbReference>
<name>A0A1C3IQE0_9VIBR</name>
<dbReference type="GeneID" id="94235939"/>
<dbReference type="GO" id="GO:0043138">
    <property type="term" value="F:3'-5' DNA helicase activity"/>
    <property type="evidence" value="ECO:0007669"/>
    <property type="project" value="TreeGrafter"/>
</dbReference>
<dbReference type="GO" id="GO:0005524">
    <property type="term" value="F:ATP binding"/>
    <property type="evidence" value="ECO:0007669"/>
    <property type="project" value="InterPro"/>
</dbReference>
<feature type="domain" description="UvrD-like helicase C-terminal" evidence="1">
    <location>
        <begin position="836"/>
        <end position="884"/>
    </location>
</feature>
<gene>
    <name evidence="2" type="ORF">VAT7223_01722</name>
</gene>
<protein>
    <submittedName>
        <fullName evidence="2">UvrD/REP helicase</fullName>
    </submittedName>
</protein>
<dbReference type="InterPro" id="IPR027417">
    <property type="entry name" value="P-loop_NTPase"/>
</dbReference>
<dbReference type="InterPro" id="IPR027785">
    <property type="entry name" value="UvrD-like_helicase_C"/>
</dbReference>
<dbReference type="EMBL" id="FLQP01000021">
    <property type="protein sequence ID" value="SBS63548.1"/>
    <property type="molecule type" value="Genomic_DNA"/>
</dbReference>